<dbReference type="RefSeq" id="WP_204952000.1">
    <property type="nucleotide sequence ID" value="NZ_BSFF01000009.1"/>
</dbReference>
<dbReference type="InterPro" id="IPR006164">
    <property type="entry name" value="DNA_bd_Ku70/Ku80"/>
</dbReference>
<dbReference type="GO" id="GO:0003690">
    <property type="term" value="F:double-stranded DNA binding"/>
    <property type="evidence" value="ECO:0007669"/>
    <property type="project" value="UniProtKB-UniRule"/>
</dbReference>
<dbReference type="Proteomes" id="UP000758856">
    <property type="component" value="Unassembled WGS sequence"/>
</dbReference>
<proteinExistence type="inferred from homology"/>
<evidence type="ECO:0000259" key="4">
    <source>
        <dbReference type="SMART" id="SM00559"/>
    </source>
</evidence>
<evidence type="ECO:0000313" key="7">
    <source>
        <dbReference type="Proteomes" id="UP000758856"/>
    </source>
</evidence>
<dbReference type="GO" id="GO:0006310">
    <property type="term" value="P:DNA recombination"/>
    <property type="evidence" value="ECO:0007669"/>
    <property type="project" value="UniProtKB-KW"/>
</dbReference>
<sequence length="302" mass="32787">MAPRANWKGFLKVGEVACAVALYTAASTSDRIAFHTLNRETGNRVKRRYVDSETGDPVERDDQVKGYEVASGEYVTLEPEEVAAATPESDKTLDVDAFIACDAVDDVYFDKPYYLAPADGAAEEAFALLREGMRAKKVVALARTVLFRRERTVLIRPHGDGLIGTTLNFDYEVRSATEAFRDLAAGKIKGEMLDLARHIIDTKRGTFDPAATEDRYEAALAELVQAKVEGRKITPKKPKAPAKVTDLLAALRESAGLKDDQAKTSAKTASKTSKAKPAPAKTKAKAPAKSAPARTAERRKAS</sequence>
<organism evidence="5 8">
    <name type="scientific">Methylopila capsulata</name>
    <dbReference type="NCBI Taxonomy" id="61654"/>
    <lineage>
        <taxon>Bacteria</taxon>
        <taxon>Pseudomonadati</taxon>
        <taxon>Pseudomonadota</taxon>
        <taxon>Alphaproteobacteria</taxon>
        <taxon>Hyphomicrobiales</taxon>
        <taxon>Methylopilaceae</taxon>
        <taxon>Methylopila</taxon>
    </lineage>
</organism>
<dbReference type="SUPFAM" id="SSF100939">
    <property type="entry name" value="SPOC domain-like"/>
    <property type="match status" value="1"/>
</dbReference>
<comment type="subunit">
    <text evidence="2">Homodimer. Interacts with LigD.</text>
</comment>
<comment type="similarity">
    <text evidence="2">Belongs to the prokaryotic Ku family.</text>
</comment>
<dbReference type="EMBL" id="JAFBCY010000005">
    <property type="protein sequence ID" value="MBM7853556.1"/>
    <property type="molecule type" value="Genomic_DNA"/>
</dbReference>
<evidence type="ECO:0000256" key="1">
    <source>
        <dbReference type="ARBA" id="ARBA00023125"/>
    </source>
</evidence>
<dbReference type="Pfam" id="PF02735">
    <property type="entry name" value="Ku"/>
    <property type="match status" value="1"/>
</dbReference>
<evidence type="ECO:0000256" key="3">
    <source>
        <dbReference type="SAM" id="MobiDB-lite"/>
    </source>
</evidence>
<feature type="compositionally biased region" description="Low complexity" evidence="3">
    <location>
        <begin position="263"/>
        <end position="293"/>
    </location>
</feature>
<reference evidence="5" key="1">
    <citation type="journal article" date="2014" name="Int. J. Syst. Evol. Microbiol.">
        <title>Complete genome sequence of Corynebacterium casei LMG S-19264T (=DSM 44701T), isolated from a smear-ripened cheese.</title>
        <authorList>
            <consortium name="US DOE Joint Genome Institute (JGI-PGF)"/>
            <person name="Walter F."/>
            <person name="Albersmeier A."/>
            <person name="Kalinowski J."/>
            <person name="Ruckert C."/>
        </authorList>
    </citation>
    <scope>NUCLEOTIDE SEQUENCE</scope>
    <source>
        <strain evidence="5">VKM B-1606</strain>
    </source>
</reference>
<feature type="region of interest" description="Disordered" evidence="3">
    <location>
        <begin position="255"/>
        <end position="302"/>
    </location>
</feature>
<reference evidence="5" key="3">
    <citation type="submission" date="2023-01" db="EMBL/GenBank/DDBJ databases">
        <authorList>
            <person name="Sun Q."/>
            <person name="Evtushenko L."/>
        </authorList>
    </citation>
    <scope>NUCLEOTIDE SEQUENCE</scope>
    <source>
        <strain evidence="5">VKM B-1606</strain>
    </source>
</reference>
<protein>
    <recommendedName>
        <fullName evidence="2">Non-homologous end joining protein Ku</fullName>
    </recommendedName>
</protein>
<dbReference type="Proteomes" id="UP001143400">
    <property type="component" value="Unassembled WGS sequence"/>
</dbReference>
<keyword evidence="2" id="KW-0234">DNA repair</keyword>
<dbReference type="PANTHER" id="PTHR41251">
    <property type="entry name" value="NON-HOMOLOGOUS END JOINING PROTEIN KU"/>
    <property type="match status" value="1"/>
</dbReference>
<dbReference type="PIRSF" id="PIRSF006493">
    <property type="entry name" value="Prok_Ku"/>
    <property type="match status" value="1"/>
</dbReference>
<name>A0A9W6IX71_9HYPH</name>
<evidence type="ECO:0000313" key="6">
    <source>
        <dbReference type="EMBL" id="MBM7853556.1"/>
    </source>
</evidence>
<dbReference type="EMBL" id="BSFF01000009">
    <property type="protein sequence ID" value="GLK57229.1"/>
    <property type="molecule type" value="Genomic_DNA"/>
</dbReference>
<dbReference type="CDD" id="cd00789">
    <property type="entry name" value="KU_like"/>
    <property type="match status" value="1"/>
</dbReference>
<dbReference type="NCBIfam" id="TIGR02772">
    <property type="entry name" value="Ku_bact"/>
    <property type="match status" value="1"/>
</dbReference>
<dbReference type="AlphaFoldDB" id="A0A9W6IX71"/>
<keyword evidence="1 2" id="KW-0238">DNA-binding</keyword>
<dbReference type="HAMAP" id="MF_01875">
    <property type="entry name" value="Prokaryotic_Ku"/>
    <property type="match status" value="1"/>
</dbReference>
<evidence type="ECO:0000313" key="8">
    <source>
        <dbReference type="Proteomes" id="UP001143400"/>
    </source>
</evidence>
<comment type="caution">
    <text evidence="5">The sequence shown here is derived from an EMBL/GenBank/DDBJ whole genome shotgun (WGS) entry which is preliminary data.</text>
</comment>
<keyword evidence="2" id="KW-0233">DNA recombination</keyword>
<dbReference type="PANTHER" id="PTHR41251:SF1">
    <property type="entry name" value="NON-HOMOLOGOUS END JOINING PROTEIN KU"/>
    <property type="match status" value="1"/>
</dbReference>
<dbReference type="InterPro" id="IPR016194">
    <property type="entry name" value="SPOC-like_C_dom_sf"/>
</dbReference>
<evidence type="ECO:0000313" key="5">
    <source>
        <dbReference type="EMBL" id="GLK57229.1"/>
    </source>
</evidence>
<dbReference type="InterPro" id="IPR009187">
    <property type="entry name" value="Prok_Ku"/>
</dbReference>
<dbReference type="SMART" id="SM00559">
    <property type="entry name" value="Ku78"/>
    <property type="match status" value="1"/>
</dbReference>
<reference evidence="6 7" key="2">
    <citation type="submission" date="2021-01" db="EMBL/GenBank/DDBJ databases">
        <title>Genomic Encyclopedia of Type Strains, Phase IV (KMG-IV): sequencing the most valuable type-strain genomes for metagenomic binning, comparative biology and taxonomic classification.</title>
        <authorList>
            <person name="Goeker M."/>
        </authorList>
    </citation>
    <scope>NUCLEOTIDE SEQUENCE [LARGE SCALE GENOMIC DNA]</scope>
    <source>
        <strain evidence="6 7">DSM 6130</strain>
    </source>
</reference>
<keyword evidence="7" id="KW-1185">Reference proteome</keyword>
<dbReference type="Gene3D" id="2.40.290.10">
    <property type="match status" value="1"/>
</dbReference>
<feature type="domain" description="Ku" evidence="4">
    <location>
        <begin position="55"/>
        <end position="184"/>
    </location>
</feature>
<gene>
    <name evidence="5" type="primary">ku_1</name>
    <name evidence="2" type="synonym">ku</name>
    <name evidence="5" type="ORF">GCM10008170_32490</name>
    <name evidence="6" type="ORF">JOD31_003817</name>
</gene>
<dbReference type="GO" id="GO:0006303">
    <property type="term" value="P:double-strand break repair via nonhomologous end joining"/>
    <property type="evidence" value="ECO:0007669"/>
    <property type="project" value="UniProtKB-UniRule"/>
</dbReference>
<comment type="function">
    <text evidence="2">With LigD forms a non-homologous end joining (NHEJ) DNA repair enzyme, which repairs dsDNA breaks with reduced fidelity. Binds linear dsDNA with 5'- and 3'- overhangs but not closed circular dsDNA nor ssDNA. Recruits and stimulates the ligase activity of LigD.</text>
</comment>
<keyword evidence="2" id="KW-0227">DNA damage</keyword>
<evidence type="ECO:0000256" key="2">
    <source>
        <dbReference type="HAMAP-Rule" id="MF_01875"/>
    </source>
</evidence>
<accession>A0A9W6IX71</accession>